<keyword evidence="1" id="KW-0805">Transcription regulation</keyword>
<accession>A0A0E9LWA4</accession>
<keyword evidence="3" id="KW-0804">Transcription</keyword>
<dbReference type="GO" id="GO:0043565">
    <property type="term" value="F:sequence-specific DNA binding"/>
    <property type="evidence" value="ECO:0007669"/>
    <property type="project" value="InterPro"/>
</dbReference>
<dbReference type="AlphaFoldDB" id="A0A0E9LWA4"/>
<dbReference type="EMBL" id="BAZW01000010">
    <property type="protein sequence ID" value="GAO29524.1"/>
    <property type="molecule type" value="Genomic_DNA"/>
</dbReference>
<evidence type="ECO:0000256" key="1">
    <source>
        <dbReference type="ARBA" id="ARBA00023015"/>
    </source>
</evidence>
<dbReference type="STRING" id="1236989.JCM15548_11720"/>
<reference evidence="5 6" key="1">
    <citation type="journal article" date="2015" name="Microbes Environ.">
        <title>Distribution and evolution of nitrogen fixation genes in the phylum bacteroidetes.</title>
        <authorList>
            <person name="Inoue J."/>
            <person name="Oshima K."/>
            <person name="Suda W."/>
            <person name="Sakamoto M."/>
            <person name="Iino T."/>
            <person name="Noda S."/>
            <person name="Hongoh Y."/>
            <person name="Hattori M."/>
            <person name="Ohkuma M."/>
        </authorList>
    </citation>
    <scope>NUCLEOTIDE SEQUENCE [LARGE SCALE GENOMIC DNA]</scope>
    <source>
        <strain evidence="5">JCM 15548</strain>
    </source>
</reference>
<dbReference type="InterPro" id="IPR009057">
    <property type="entry name" value="Homeodomain-like_sf"/>
</dbReference>
<dbReference type="OrthoDB" id="2569619at2"/>
<evidence type="ECO:0000256" key="3">
    <source>
        <dbReference type="ARBA" id="ARBA00023163"/>
    </source>
</evidence>
<dbReference type="InterPro" id="IPR050204">
    <property type="entry name" value="AraC_XylS_family_regulators"/>
</dbReference>
<dbReference type="SUPFAM" id="SSF46689">
    <property type="entry name" value="Homeodomain-like"/>
    <property type="match status" value="1"/>
</dbReference>
<dbReference type="InterPro" id="IPR018060">
    <property type="entry name" value="HTH_AraC"/>
</dbReference>
<comment type="caution">
    <text evidence="5">The sequence shown here is derived from an EMBL/GenBank/DDBJ whole genome shotgun (WGS) entry which is preliminary data.</text>
</comment>
<evidence type="ECO:0000259" key="4">
    <source>
        <dbReference type="PROSITE" id="PS01124"/>
    </source>
</evidence>
<feature type="domain" description="HTH araC/xylS-type" evidence="4">
    <location>
        <begin position="157"/>
        <end position="258"/>
    </location>
</feature>
<evidence type="ECO:0000313" key="6">
    <source>
        <dbReference type="Proteomes" id="UP000032900"/>
    </source>
</evidence>
<name>A0A0E9LWA4_9BACT</name>
<dbReference type="PROSITE" id="PS01124">
    <property type="entry name" value="HTH_ARAC_FAMILY_2"/>
    <property type="match status" value="1"/>
</dbReference>
<dbReference type="RefSeq" id="WP_062123880.1">
    <property type="nucleotide sequence ID" value="NZ_BAZW01000010.1"/>
</dbReference>
<dbReference type="Gene3D" id="1.10.10.60">
    <property type="entry name" value="Homeodomain-like"/>
    <property type="match status" value="1"/>
</dbReference>
<dbReference type="PANTHER" id="PTHR46796">
    <property type="entry name" value="HTH-TYPE TRANSCRIPTIONAL ACTIVATOR RHAS-RELATED"/>
    <property type="match status" value="1"/>
</dbReference>
<evidence type="ECO:0000256" key="2">
    <source>
        <dbReference type="ARBA" id="ARBA00023125"/>
    </source>
</evidence>
<dbReference type="SMART" id="SM00342">
    <property type="entry name" value="HTH_ARAC"/>
    <property type="match status" value="1"/>
</dbReference>
<keyword evidence="6" id="KW-1185">Reference proteome</keyword>
<dbReference type="Pfam" id="PF20240">
    <property type="entry name" value="DUF6597"/>
    <property type="match status" value="1"/>
</dbReference>
<proteinExistence type="predicted"/>
<gene>
    <name evidence="5" type="ORF">JCM15548_11720</name>
</gene>
<protein>
    <submittedName>
        <fullName evidence="5">Transcriptional regulator, AraC family</fullName>
    </submittedName>
</protein>
<dbReference type="Proteomes" id="UP000032900">
    <property type="component" value="Unassembled WGS sequence"/>
</dbReference>
<sequence>MSFNLAYPSEQLKPYIKQYWAIENVLKSGESYLQRIVPSGLPEMILYLDHKPKSEKRPIEAHCLLNGQHNDYYDLIISENLSIFSVLFQPQGVREFFNLPFNELTNQSVPLAFINQTLSRELESRLSEGISFTDRVNIAEDILSGLLTVHSKDYDFKRMSHSLELIKKAKGMVDIDFLSQQACLSRKQFERLFSEHIGISPKQYLRIIRFQSALHNNSQSNHWSMTQLALESGYYDQSHFINDFKALTGLTPKKFFADCDSVSDFFG</sequence>
<dbReference type="PANTHER" id="PTHR46796:SF13">
    <property type="entry name" value="HTH-TYPE TRANSCRIPTIONAL ACTIVATOR RHAS"/>
    <property type="match status" value="1"/>
</dbReference>
<dbReference type="Pfam" id="PF12833">
    <property type="entry name" value="HTH_18"/>
    <property type="match status" value="1"/>
</dbReference>
<dbReference type="GO" id="GO:0003700">
    <property type="term" value="F:DNA-binding transcription factor activity"/>
    <property type="evidence" value="ECO:0007669"/>
    <property type="project" value="InterPro"/>
</dbReference>
<dbReference type="InterPro" id="IPR046532">
    <property type="entry name" value="DUF6597"/>
</dbReference>
<keyword evidence="2" id="KW-0238">DNA-binding</keyword>
<organism evidence="5 6">
    <name type="scientific">Geofilum rubicundum JCM 15548</name>
    <dbReference type="NCBI Taxonomy" id="1236989"/>
    <lineage>
        <taxon>Bacteria</taxon>
        <taxon>Pseudomonadati</taxon>
        <taxon>Bacteroidota</taxon>
        <taxon>Bacteroidia</taxon>
        <taxon>Marinilabiliales</taxon>
        <taxon>Marinilabiliaceae</taxon>
        <taxon>Geofilum</taxon>
    </lineage>
</organism>
<evidence type="ECO:0000313" key="5">
    <source>
        <dbReference type="EMBL" id="GAO29524.1"/>
    </source>
</evidence>